<dbReference type="Proteomes" id="UP000233551">
    <property type="component" value="Unassembled WGS sequence"/>
</dbReference>
<evidence type="ECO:0000256" key="1">
    <source>
        <dbReference type="SAM" id="MobiDB-lite"/>
    </source>
</evidence>
<dbReference type="InterPro" id="IPR004873">
    <property type="entry name" value="BURP_dom"/>
</dbReference>
<evidence type="ECO:0000313" key="5">
    <source>
        <dbReference type="EMBL" id="PKI33190.1"/>
    </source>
</evidence>
<feature type="domain" description="BURP" evidence="3">
    <location>
        <begin position="89"/>
        <end position="312"/>
    </location>
</feature>
<feature type="signal peptide" evidence="2">
    <location>
        <begin position="1"/>
        <end position="28"/>
    </location>
</feature>
<name>A0A218XW29_PUNGR</name>
<dbReference type="OrthoDB" id="1909293at2759"/>
<sequence>MAAMRFESWTTILIPLLLLQVRIHGGSGARELDLRDPTRPEHPYPGNTKLSKGDVNPDVLRLPSEHGHHGMMHHHHRHGAQGDPSTMVFFTLTDLKEGNALPVYFPKRDPLASPKFLPREEAESIPFSSARLPTLLELFNFPRDSAQASAMEDTLRQCEAQPIVGEIKICATSLESQLDFVRSIFDSAPAGPSKFAALSTSHLAGSSHTASFQNYTISGPPLEVAAPTMVACHTMPYPYAVFYCHSQKSPNRVFQVPLLGENGEAVQALAVCHLDTSQWSPEHVSFRVLGIEPGSSHVCHFFPADHLVWVPAN</sequence>
<dbReference type="PROSITE" id="PS51277">
    <property type="entry name" value="BURP"/>
    <property type="match status" value="1"/>
</dbReference>
<dbReference type="Proteomes" id="UP000197138">
    <property type="component" value="Unassembled WGS sequence"/>
</dbReference>
<dbReference type="PANTHER" id="PTHR31236:SF32">
    <property type="entry name" value="BURP DOMAIN PROTEIN USPL1-LIKE"/>
    <property type="match status" value="1"/>
</dbReference>
<feature type="chain" id="PRO_5014072057" description="BURP domain-containing protein" evidence="2">
    <location>
        <begin position="29"/>
        <end position="313"/>
    </location>
</feature>
<organism evidence="4 6">
    <name type="scientific">Punica granatum</name>
    <name type="common">Pomegranate</name>
    <dbReference type="NCBI Taxonomy" id="22663"/>
    <lineage>
        <taxon>Eukaryota</taxon>
        <taxon>Viridiplantae</taxon>
        <taxon>Streptophyta</taxon>
        <taxon>Embryophyta</taxon>
        <taxon>Tracheophyta</taxon>
        <taxon>Spermatophyta</taxon>
        <taxon>Magnoliopsida</taxon>
        <taxon>eudicotyledons</taxon>
        <taxon>Gunneridae</taxon>
        <taxon>Pentapetalae</taxon>
        <taxon>rosids</taxon>
        <taxon>malvids</taxon>
        <taxon>Myrtales</taxon>
        <taxon>Lythraceae</taxon>
        <taxon>Punica</taxon>
    </lineage>
</organism>
<protein>
    <recommendedName>
        <fullName evidence="3">BURP domain-containing protein</fullName>
    </recommendedName>
</protein>
<dbReference type="Pfam" id="PF03181">
    <property type="entry name" value="BURP"/>
    <property type="match status" value="1"/>
</dbReference>
<reference evidence="5 7" key="3">
    <citation type="submission" date="2017-11" db="EMBL/GenBank/DDBJ databases">
        <title>De-novo sequencing of pomegranate (Punica granatum L.) genome.</title>
        <authorList>
            <person name="Akparov Z."/>
            <person name="Amiraslanov A."/>
            <person name="Hajiyeva S."/>
            <person name="Abbasov M."/>
            <person name="Kaur K."/>
            <person name="Hamwieh A."/>
            <person name="Solovyev V."/>
            <person name="Salamov A."/>
            <person name="Braich B."/>
            <person name="Kosarev P."/>
            <person name="Mahmoud A."/>
            <person name="Hajiyev E."/>
            <person name="Babayeva S."/>
            <person name="Izzatullayeva V."/>
            <person name="Mammadov A."/>
            <person name="Mammadov A."/>
            <person name="Sharifova S."/>
            <person name="Ojaghi J."/>
            <person name="Eynullazada K."/>
            <person name="Bayramov B."/>
            <person name="Abdulazimova A."/>
            <person name="Shahmuradov I."/>
        </authorList>
    </citation>
    <scope>NUCLEOTIDE SEQUENCE [LARGE SCALE GENOMIC DNA]</scope>
    <source>
        <strain evidence="5">AG2017</strain>
        <strain evidence="7">cv. AG2017</strain>
        <tissue evidence="5">Leaf</tissue>
    </source>
</reference>
<feature type="region of interest" description="Disordered" evidence="1">
    <location>
        <begin position="29"/>
        <end position="56"/>
    </location>
</feature>
<evidence type="ECO:0000259" key="3">
    <source>
        <dbReference type="PROSITE" id="PS51277"/>
    </source>
</evidence>
<dbReference type="PANTHER" id="PTHR31236">
    <property type="entry name" value="BURP DOMAIN PROTEIN USPL1-LIKE"/>
    <property type="match status" value="1"/>
</dbReference>
<dbReference type="STRING" id="22663.A0A218XW29"/>
<dbReference type="InterPro" id="IPR044816">
    <property type="entry name" value="BURP"/>
</dbReference>
<dbReference type="EMBL" id="MTKT01000670">
    <property type="protein sequence ID" value="OWM89183.1"/>
    <property type="molecule type" value="Genomic_DNA"/>
</dbReference>
<evidence type="ECO:0000313" key="4">
    <source>
        <dbReference type="EMBL" id="OWM89183.1"/>
    </source>
</evidence>
<keyword evidence="7" id="KW-1185">Reference proteome</keyword>
<dbReference type="AlphaFoldDB" id="A0A218XW29"/>
<evidence type="ECO:0000256" key="2">
    <source>
        <dbReference type="SAM" id="SignalP"/>
    </source>
</evidence>
<dbReference type="EMBL" id="PGOL01006880">
    <property type="protein sequence ID" value="PKI33190.1"/>
    <property type="molecule type" value="Genomic_DNA"/>
</dbReference>
<gene>
    <name evidence="4" type="ORF">CDL15_Pgr010469</name>
    <name evidence="5" type="ORF">CRG98_046411</name>
</gene>
<reference evidence="4" key="2">
    <citation type="submission" date="2017-06" db="EMBL/GenBank/DDBJ databases">
        <title>The pomegranate genome and the genomics of punicalagin biosynthesis.</title>
        <authorList>
            <person name="Xu C."/>
        </authorList>
    </citation>
    <scope>NUCLEOTIDE SEQUENCE [LARGE SCALE GENOMIC DNA]</scope>
    <source>
        <tissue evidence="4">Fresh leaf</tissue>
    </source>
</reference>
<accession>A0A218XW29</accession>
<reference evidence="6" key="1">
    <citation type="journal article" date="2017" name="Plant J.">
        <title>The pomegranate (Punica granatum L.) genome and the genomics of punicalagin biosynthesis.</title>
        <authorList>
            <person name="Qin G."/>
            <person name="Xu C."/>
            <person name="Ming R."/>
            <person name="Tang H."/>
            <person name="Guyot R."/>
            <person name="Kramer E.M."/>
            <person name="Hu Y."/>
            <person name="Yi X."/>
            <person name="Qi Y."/>
            <person name="Xu X."/>
            <person name="Gao Z."/>
            <person name="Pan H."/>
            <person name="Jian J."/>
            <person name="Tian Y."/>
            <person name="Yue Z."/>
            <person name="Xu Y."/>
        </authorList>
    </citation>
    <scope>NUCLEOTIDE SEQUENCE [LARGE SCALE GENOMIC DNA]</scope>
    <source>
        <strain evidence="6">cv. Dabenzi</strain>
    </source>
</reference>
<dbReference type="GeneID" id="116196881"/>
<dbReference type="SMART" id="SM01045">
    <property type="entry name" value="BURP"/>
    <property type="match status" value="1"/>
</dbReference>
<evidence type="ECO:0000313" key="7">
    <source>
        <dbReference type="Proteomes" id="UP000233551"/>
    </source>
</evidence>
<evidence type="ECO:0000313" key="6">
    <source>
        <dbReference type="Proteomes" id="UP000197138"/>
    </source>
</evidence>
<proteinExistence type="predicted"/>
<comment type="caution">
    <text evidence="4">The sequence shown here is derived from an EMBL/GenBank/DDBJ whole genome shotgun (WGS) entry which is preliminary data.</text>
</comment>
<feature type="compositionally biased region" description="Basic and acidic residues" evidence="1">
    <location>
        <begin position="30"/>
        <end position="42"/>
    </location>
</feature>
<keyword evidence="2" id="KW-0732">Signal</keyword>